<dbReference type="PANTHER" id="PTHR43112:SF3">
    <property type="entry name" value="FERREDOXIN-2, CHLOROPLASTIC"/>
    <property type="match status" value="1"/>
</dbReference>
<proteinExistence type="inferred from homology"/>
<evidence type="ECO:0000256" key="2">
    <source>
        <dbReference type="ARBA" id="ARBA00013529"/>
    </source>
</evidence>
<dbReference type="GeneID" id="54615628"/>
<dbReference type="InterPro" id="IPR010241">
    <property type="entry name" value="Fd_pln"/>
</dbReference>
<dbReference type="PANTHER" id="PTHR43112">
    <property type="entry name" value="FERREDOXIN"/>
    <property type="match status" value="1"/>
</dbReference>
<evidence type="ECO:0000256" key="8">
    <source>
        <dbReference type="ARBA" id="ARBA00023014"/>
    </source>
</evidence>
<reference evidence="11" key="1">
    <citation type="submission" date="2020-03" db="EMBL/GenBank/DDBJ databases">
        <title>Complete organellar genome analysis of the invasive marine red alga Caulacanthus okamurae (Caulacanthaceae, Rhodophyta) from Moss Landing, California, USA.</title>
        <authorList>
            <person name="Hughey J.R."/>
        </authorList>
    </citation>
    <scope>NUCLEOTIDE SEQUENCE</scope>
</reference>
<dbReference type="EMBL" id="MT193838">
    <property type="protein sequence ID" value="QIZ74635.1"/>
    <property type="molecule type" value="Genomic_DNA"/>
</dbReference>
<dbReference type="Gene3D" id="3.10.20.30">
    <property type="match status" value="1"/>
</dbReference>
<dbReference type="GO" id="GO:0046872">
    <property type="term" value="F:metal ion binding"/>
    <property type="evidence" value="ECO:0007669"/>
    <property type="project" value="UniProtKB-KW"/>
</dbReference>
<keyword evidence="7 9" id="KW-0408">Iron</keyword>
<comment type="subcellular location">
    <subcellularLocation>
        <location evidence="9">Plastid</location>
        <location evidence="9">Chloroplast</location>
    </subcellularLocation>
</comment>
<evidence type="ECO:0000313" key="11">
    <source>
        <dbReference type="EMBL" id="QIZ74635.1"/>
    </source>
</evidence>
<dbReference type="Pfam" id="PF00111">
    <property type="entry name" value="Fer2"/>
    <property type="match status" value="1"/>
</dbReference>
<protein>
    <recommendedName>
        <fullName evidence="2 9">Ferredoxin</fullName>
    </recommendedName>
</protein>
<keyword evidence="8 9" id="KW-0411">Iron-sulfur</keyword>
<evidence type="ECO:0000256" key="3">
    <source>
        <dbReference type="ARBA" id="ARBA00022448"/>
    </source>
</evidence>
<keyword evidence="4 9" id="KW-0001">2Fe-2S</keyword>
<comment type="cofactor">
    <cofactor evidence="9">
        <name>[2Fe-2S] cluster</name>
        <dbReference type="ChEBI" id="CHEBI:190135"/>
    </cofactor>
    <text evidence="9">Binds 1 [2Fe-2S] cluster.</text>
</comment>
<dbReference type="AlphaFoldDB" id="A0A6H1U7K0"/>
<dbReference type="PROSITE" id="PS00197">
    <property type="entry name" value="2FE2S_FER_1"/>
    <property type="match status" value="1"/>
</dbReference>
<organism evidence="11">
    <name type="scientific">Caulacanthus okamurae</name>
    <dbReference type="NCBI Taxonomy" id="152008"/>
    <lineage>
        <taxon>Eukaryota</taxon>
        <taxon>Rhodophyta</taxon>
        <taxon>Florideophyceae</taxon>
        <taxon>Rhodymeniophycidae</taxon>
        <taxon>Gigartinales</taxon>
        <taxon>Caulacanthaceae</taxon>
        <taxon>Caulacanthus</taxon>
    </lineage>
</organism>
<dbReference type="FunFam" id="3.10.20.30:FF:000014">
    <property type="entry name" value="Ferredoxin"/>
    <property type="match status" value="1"/>
</dbReference>
<dbReference type="InterPro" id="IPR012675">
    <property type="entry name" value="Beta-grasp_dom_sf"/>
</dbReference>
<accession>A0A6H1U7K0</accession>
<keyword evidence="9 11" id="KW-0150">Chloroplast</keyword>
<dbReference type="InterPro" id="IPR001041">
    <property type="entry name" value="2Fe-2S_ferredoxin-type"/>
</dbReference>
<dbReference type="CDD" id="cd00207">
    <property type="entry name" value="fer2"/>
    <property type="match status" value="1"/>
</dbReference>
<name>A0A6H1U7K0_9FLOR</name>
<dbReference type="InterPro" id="IPR006058">
    <property type="entry name" value="2Fe2S_fd_BS"/>
</dbReference>
<comment type="function">
    <text evidence="9">Ferredoxins are iron-sulfur proteins that transfer electrons in a wide variety of metabolic reactions.</text>
</comment>
<dbReference type="PROSITE" id="PS51085">
    <property type="entry name" value="2FE2S_FER_2"/>
    <property type="match status" value="1"/>
</dbReference>
<dbReference type="GO" id="GO:0009507">
    <property type="term" value="C:chloroplast"/>
    <property type="evidence" value="ECO:0007669"/>
    <property type="project" value="UniProtKB-SubCell"/>
</dbReference>
<dbReference type="RefSeq" id="YP_009774018.1">
    <property type="nucleotide sequence ID" value="NC_047434.1"/>
</dbReference>
<feature type="domain" description="2Fe-2S ferredoxin-type" evidence="10">
    <location>
        <begin position="4"/>
        <end position="96"/>
    </location>
</feature>
<keyword evidence="5 9" id="KW-0479">Metal-binding</keyword>
<dbReference type="InterPro" id="IPR036010">
    <property type="entry name" value="2Fe-2S_ferredoxin-like_sf"/>
</dbReference>
<evidence type="ECO:0000256" key="4">
    <source>
        <dbReference type="ARBA" id="ARBA00022714"/>
    </source>
</evidence>
<evidence type="ECO:0000259" key="10">
    <source>
        <dbReference type="PROSITE" id="PS51085"/>
    </source>
</evidence>
<dbReference type="SUPFAM" id="SSF54292">
    <property type="entry name" value="2Fe-2S ferredoxin-like"/>
    <property type="match status" value="1"/>
</dbReference>
<geneLocation type="chloroplast" evidence="11"/>
<keyword evidence="3 9" id="KW-0813">Transport</keyword>
<sequence>MASYEITLINEEEGTNVSISCPDDSFILDSADEQGVQLPYSCRAGACSTCAGVVVEGTVNQDEQSFLDEEQIEKGLVLTCIAYPESDCTILTHKEELLY</sequence>
<gene>
    <name evidence="11" type="primary">petF</name>
</gene>
<dbReference type="NCBIfam" id="TIGR02008">
    <property type="entry name" value="fdx_plant"/>
    <property type="match status" value="1"/>
</dbReference>
<evidence type="ECO:0000256" key="5">
    <source>
        <dbReference type="ARBA" id="ARBA00022723"/>
    </source>
</evidence>
<evidence type="ECO:0000256" key="6">
    <source>
        <dbReference type="ARBA" id="ARBA00022982"/>
    </source>
</evidence>
<dbReference type="GO" id="GO:0022900">
    <property type="term" value="P:electron transport chain"/>
    <property type="evidence" value="ECO:0007669"/>
    <property type="project" value="InterPro"/>
</dbReference>
<evidence type="ECO:0000256" key="9">
    <source>
        <dbReference type="RuleBase" id="RU364001"/>
    </source>
</evidence>
<keyword evidence="9 11" id="KW-0934">Plastid</keyword>
<dbReference type="GO" id="GO:0009055">
    <property type="term" value="F:electron transfer activity"/>
    <property type="evidence" value="ECO:0007669"/>
    <property type="project" value="InterPro"/>
</dbReference>
<keyword evidence="6 9" id="KW-0249">Electron transport</keyword>
<comment type="similarity">
    <text evidence="1 9">Belongs to the 2Fe2S plant-type ferredoxin family.</text>
</comment>
<evidence type="ECO:0000256" key="1">
    <source>
        <dbReference type="ARBA" id="ARBA00007874"/>
    </source>
</evidence>
<evidence type="ECO:0000256" key="7">
    <source>
        <dbReference type="ARBA" id="ARBA00023004"/>
    </source>
</evidence>
<dbReference type="GO" id="GO:0051537">
    <property type="term" value="F:2 iron, 2 sulfur cluster binding"/>
    <property type="evidence" value="ECO:0007669"/>
    <property type="project" value="UniProtKB-KW"/>
</dbReference>